<evidence type="ECO:0000313" key="3">
    <source>
        <dbReference type="Proteomes" id="UP000815846"/>
    </source>
</evidence>
<evidence type="ECO:0000313" key="2">
    <source>
        <dbReference type="EMBL" id="TYK65184.1"/>
    </source>
</evidence>
<dbReference type="InterPro" id="IPR007433">
    <property type="entry name" value="DUF481"/>
</dbReference>
<name>A0ABY3MVP6_9GAMM</name>
<proteinExistence type="predicted"/>
<organism evidence="2 3">
    <name type="scientific">Colwellia echini</name>
    <dbReference type="NCBI Taxonomy" id="1982103"/>
    <lineage>
        <taxon>Bacteria</taxon>
        <taxon>Pseudomonadati</taxon>
        <taxon>Pseudomonadota</taxon>
        <taxon>Gammaproteobacteria</taxon>
        <taxon>Alteromonadales</taxon>
        <taxon>Colwelliaceae</taxon>
        <taxon>Colwellia</taxon>
    </lineage>
</organism>
<evidence type="ECO:0000256" key="1">
    <source>
        <dbReference type="SAM" id="SignalP"/>
    </source>
</evidence>
<dbReference type="RefSeq" id="WP_101342576.1">
    <property type="nucleotide sequence ID" value="NZ_PJAI02000013.1"/>
</dbReference>
<feature type="chain" id="PRO_5045070692" evidence="1">
    <location>
        <begin position="23"/>
        <end position="266"/>
    </location>
</feature>
<comment type="caution">
    <text evidence="2">The sequence shown here is derived from an EMBL/GenBank/DDBJ whole genome shotgun (WGS) entry which is preliminary data.</text>
</comment>
<dbReference type="Pfam" id="PF04338">
    <property type="entry name" value="DUF481"/>
    <property type="match status" value="1"/>
</dbReference>
<gene>
    <name evidence="2" type="ORF">CWS31_011995</name>
</gene>
<keyword evidence="1" id="KW-0732">Signal</keyword>
<feature type="signal peptide" evidence="1">
    <location>
        <begin position="1"/>
        <end position="22"/>
    </location>
</feature>
<accession>A0ABY3MVP6</accession>
<reference evidence="2 3" key="1">
    <citation type="submission" date="2019-08" db="EMBL/GenBank/DDBJ databases">
        <title>Microbe sample from Colwellia echini.</title>
        <authorList>
            <person name="Christiansen L."/>
            <person name="Pathiraja D."/>
            <person name="Schultz-Johansen M."/>
            <person name="Choi I.-G."/>
            <person name="Stougaard P."/>
        </authorList>
    </citation>
    <scope>NUCLEOTIDE SEQUENCE [LARGE SCALE GENOMIC DNA]</scope>
    <source>
        <strain evidence="2 3">A3</strain>
    </source>
</reference>
<dbReference type="Proteomes" id="UP000815846">
    <property type="component" value="Unassembled WGS sequence"/>
</dbReference>
<dbReference type="EMBL" id="PJAI02000013">
    <property type="protein sequence ID" value="TYK65184.1"/>
    <property type="molecule type" value="Genomic_DNA"/>
</dbReference>
<sequence length="266" mass="30098">MKSKLAIAALILLPVSGQYAMAEEATPVEEPSLTFSAELGFLFQTGDNRSGDIKLGLSMDHKNGKWLNLLNFNALAKKSEQEDAVTGEEVYESTENKWNINGQTNYSIGEEGKNYLYGSAYYEQDKFSSFNYQTSASIGWGRHWIDNEKTSFFADIGPGIKYDELRADPTATPVIEEHGESAVILQAQALYKHKLNEYVEFKQYFIVKQAFEDDQNSIYKSETALTAKLIDALQFKFSFRVDYDTEVEEGYENTNTETAVTLLYSF</sequence>
<keyword evidence="3" id="KW-1185">Reference proteome</keyword>
<protein>
    <submittedName>
        <fullName evidence="2">DUF481 domain-containing protein</fullName>
    </submittedName>
</protein>